<feature type="compositionally biased region" description="Basic and acidic residues" evidence="4">
    <location>
        <begin position="55"/>
        <end position="64"/>
    </location>
</feature>
<accession>A0A286UCJ8</accession>
<feature type="region of interest" description="Disordered" evidence="4">
    <location>
        <begin position="803"/>
        <end position="839"/>
    </location>
</feature>
<feature type="compositionally biased region" description="Basic and acidic residues" evidence="4">
    <location>
        <begin position="807"/>
        <end position="829"/>
    </location>
</feature>
<dbReference type="AlphaFoldDB" id="A0A286UCJ8"/>
<feature type="coiled-coil region" evidence="3">
    <location>
        <begin position="401"/>
        <end position="449"/>
    </location>
</feature>
<dbReference type="InParanoid" id="A0A286UCJ8"/>
<evidence type="ECO:0000256" key="1">
    <source>
        <dbReference type="ARBA" id="ARBA00004496"/>
    </source>
</evidence>
<feature type="region of interest" description="Disordered" evidence="4">
    <location>
        <begin position="920"/>
        <end position="949"/>
    </location>
</feature>
<dbReference type="InterPro" id="IPR025925">
    <property type="entry name" value="PPC89_CLD"/>
</dbReference>
<evidence type="ECO:0000256" key="4">
    <source>
        <dbReference type="SAM" id="MobiDB-lite"/>
    </source>
</evidence>
<comment type="subcellular location">
    <subcellularLocation>
        <location evidence="1">Cytoplasm</location>
    </subcellularLocation>
</comment>
<evidence type="ECO:0000313" key="7">
    <source>
        <dbReference type="EMBL" id="PAV17313.1"/>
    </source>
</evidence>
<sequence length="949" mass="108479">MRYPEQAYDDDAGSILDISIIRDEDEQHRIALEHNLQNLSIPLSLSASSQDSDTENERVPRNRIFDNSSSGLEVEHPRHLPRPQDISVFHGQHSSFIDRSQLEQDYHSNHLSYRSIDDDEGITFNGNTMSTAAHHASAVTLSAGLGGRHGRRTYAVEASLSGAEYDPDRPLDNVVNGMVNDFSMLNVDSSRAKGKRRQRNSANHSQITFDPIIVNHDNSAMAGTQRNFITTNPSKQHHQRVPSYPNEKETTPRARTRVRRSTANDQAHTPSASGSTTNGSKFTRLAKSLAREIEASQRWIDVPAPEVDERPKHRTSKKKQSSGRRSPLHEIKNKPFSQDIPQPRPGPSRKIRDKSLEYQREVSGAICLPDVTGLTSAIGSPTKKEQEWRNYVGGEEGEKVEARLLSTLTALQTRLNQLESQNLVSRRRVRELELELDACKLEVKRERTRVLEKEEIIVAQQKDFQKRKGTSKGIKPTVDLAKESRYNEVVEEKKALESLIATLRSHLSRLTDELSSQQAQLDELRSLRECDIRDLTSKISEVDNLKLEIERLGDEVEILRGIVEEGLKERRKAKEIIHSRENSFAFEPGAQSNLEELSNSEDEISRDLPNEPSRVDIPSPPPSRPQSRQKIGRDDSGFNFALNRPAHRKQKSKPRFIDEEELERVSADLEERRSLRSASDHSQDESFFRSGSQEARQPNQHESRPTRPKEEEKPRCRIAVNKSPKANRVYAKTPARPVAPKTEAENTEEEVPFPQIRGERLEKLFFSAPEHNERTCRICHRRRRPGASDDELDNTSWLPPRKRFRAERRSSHENYRDDETVHSDDDIRTKPGKAPFSEDRLPPQTVLVRVLRELEDDFTHYKGIYIELADQYKFIDAASNVPKRNVLAEHLKEVIDTLEQKGDQIASLYDLLTLKDKPVEESVVPSKKRNPQSPRHRRQNPLRKYATCI</sequence>
<keyword evidence="8" id="KW-1185">Reference proteome</keyword>
<feature type="compositionally biased region" description="Basic residues" evidence="4">
    <location>
        <begin position="645"/>
        <end position="654"/>
    </location>
</feature>
<feature type="compositionally biased region" description="Basic residues" evidence="4">
    <location>
        <begin position="312"/>
        <end position="322"/>
    </location>
</feature>
<dbReference type="EMBL" id="NBII01000007">
    <property type="protein sequence ID" value="PAV17313.1"/>
    <property type="molecule type" value="Genomic_DNA"/>
</dbReference>
<keyword evidence="2" id="KW-0963">Cytoplasm</keyword>
<evidence type="ECO:0000259" key="6">
    <source>
        <dbReference type="Pfam" id="PF14197"/>
    </source>
</evidence>
<feature type="compositionally biased region" description="Polar residues" evidence="4">
    <location>
        <begin position="689"/>
        <end position="698"/>
    </location>
</feature>
<feature type="domain" description="PPC89 centrosome localisation" evidence="6">
    <location>
        <begin position="496"/>
        <end position="571"/>
    </location>
</feature>
<dbReference type="Pfam" id="PF06657">
    <property type="entry name" value="Cep57_MT_bd"/>
    <property type="match status" value="1"/>
</dbReference>
<evidence type="ECO:0000256" key="3">
    <source>
        <dbReference type="SAM" id="Coils"/>
    </source>
</evidence>
<feature type="coiled-coil region" evidence="3">
    <location>
        <begin position="493"/>
        <end position="562"/>
    </location>
</feature>
<dbReference type="GO" id="GO:0005737">
    <property type="term" value="C:cytoplasm"/>
    <property type="evidence" value="ECO:0007669"/>
    <property type="project" value="UniProtKB-SubCell"/>
</dbReference>
<feature type="region of interest" description="Disordered" evidence="4">
    <location>
        <begin position="587"/>
        <end position="755"/>
    </location>
</feature>
<organism evidence="7 8">
    <name type="scientific">Pyrrhoderma noxium</name>
    <dbReference type="NCBI Taxonomy" id="2282107"/>
    <lineage>
        <taxon>Eukaryota</taxon>
        <taxon>Fungi</taxon>
        <taxon>Dikarya</taxon>
        <taxon>Basidiomycota</taxon>
        <taxon>Agaricomycotina</taxon>
        <taxon>Agaricomycetes</taxon>
        <taxon>Hymenochaetales</taxon>
        <taxon>Hymenochaetaceae</taxon>
        <taxon>Pyrrhoderma</taxon>
    </lineage>
</organism>
<evidence type="ECO:0000313" key="8">
    <source>
        <dbReference type="Proteomes" id="UP000217199"/>
    </source>
</evidence>
<name>A0A286UCJ8_9AGAM</name>
<dbReference type="Pfam" id="PF14197">
    <property type="entry name" value="Cep57_CLD_2"/>
    <property type="match status" value="1"/>
</dbReference>
<feature type="compositionally biased region" description="Basic residues" evidence="4">
    <location>
        <begin position="926"/>
        <end position="941"/>
    </location>
</feature>
<gene>
    <name evidence="7" type="ORF">PNOK_0737700</name>
</gene>
<evidence type="ECO:0000256" key="2">
    <source>
        <dbReference type="ARBA" id="ARBA00022490"/>
    </source>
</evidence>
<dbReference type="GO" id="GO:0008017">
    <property type="term" value="F:microtubule binding"/>
    <property type="evidence" value="ECO:0007669"/>
    <property type="project" value="InterPro"/>
</dbReference>
<feature type="compositionally biased region" description="Basic and acidic residues" evidence="4">
    <location>
        <begin position="699"/>
        <end position="715"/>
    </location>
</feature>
<comment type="caution">
    <text evidence="7">The sequence shown here is derived from an EMBL/GenBank/DDBJ whole genome shotgun (WGS) entry which is preliminary data.</text>
</comment>
<keyword evidence="3" id="KW-0175">Coiled coil</keyword>
<evidence type="ECO:0000259" key="5">
    <source>
        <dbReference type="Pfam" id="PF06657"/>
    </source>
</evidence>
<dbReference type="OrthoDB" id="76453at2759"/>
<feature type="compositionally biased region" description="Basic and acidic residues" evidence="4">
    <location>
        <begin position="663"/>
        <end position="687"/>
    </location>
</feature>
<protein>
    <submittedName>
        <fullName evidence="7">Proteophosphoglycan ppg4</fullName>
    </submittedName>
</protein>
<feature type="domain" description="Cep57 centrosome microtubule-binding" evidence="5">
    <location>
        <begin position="839"/>
        <end position="911"/>
    </location>
</feature>
<reference evidence="7 8" key="1">
    <citation type="journal article" date="2017" name="Mol. Ecol.">
        <title>Comparative and population genomic landscape of Phellinus noxius: A hypervariable fungus causing root rot in trees.</title>
        <authorList>
            <person name="Chung C.L."/>
            <person name="Lee T.J."/>
            <person name="Akiba M."/>
            <person name="Lee H.H."/>
            <person name="Kuo T.H."/>
            <person name="Liu D."/>
            <person name="Ke H.M."/>
            <person name="Yokoi T."/>
            <person name="Roa M.B."/>
            <person name="Lu M.J."/>
            <person name="Chang Y.Y."/>
            <person name="Ann P.J."/>
            <person name="Tsai J.N."/>
            <person name="Chen C.Y."/>
            <person name="Tzean S.S."/>
            <person name="Ota Y."/>
            <person name="Hattori T."/>
            <person name="Sahashi N."/>
            <person name="Liou R.F."/>
            <person name="Kikuchi T."/>
            <person name="Tsai I.J."/>
        </authorList>
    </citation>
    <scope>NUCLEOTIDE SEQUENCE [LARGE SCALE GENOMIC DNA]</scope>
    <source>
        <strain evidence="7 8">FFPRI411160</strain>
    </source>
</reference>
<feature type="compositionally biased region" description="Polar residues" evidence="4">
    <location>
        <begin position="261"/>
        <end position="281"/>
    </location>
</feature>
<feature type="region of interest" description="Disordered" evidence="4">
    <location>
        <begin position="230"/>
        <end position="281"/>
    </location>
</feature>
<feature type="region of interest" description="Disordered" evidence="4">
    <location>
        <begin position="301"/>
        <end position="350"/>
    </location>
</feature>
<dbReference type="Proteomes" id="UP000217199">
    <property type="component" value="Unassembled WGS sequence"/>
</dbReference>
<dbReference type="InterPro" id="IPR024957">
    <property type="entry name" value="Cep57_MT-bd_dom"/>
</dbReference>
<proteinExistence type="predicted"/>
<feature type="region of interest" description="Disordered" evidence="4">
    <location>
        <begin position="46"/>
        <end position="86"/>
    </location>
</feature>
<feature type="region of interest" description="Disordered" evidence="4">
    <location>
        <begin position="189"/>
        <end position="214"/>
    </location>
</feature>